<evidence type="ECO:0000313" key="3">
    <source>
        <dbReference type="EMBL" id="PNS99063.1"/>
    </source>
</evidence>
<reference evidence="3 4" key="1">
    <citation type="journal article" date="2006" name="Science">
        <title>The genome of black cottonwood, Populus trichocarpa (Torr. &amp; Gray).</title>
        <authorList>
            <person name="Tuskan G.A."/>
            <person name="Difazio S."/>
            <person name="Jansson S."/>
            <person name="Bohlmann J."/>
            <person name="Grigoriev I."/>
            <person name="Hellsten U."/>
            <person name="Putnam N."/>
            <person name="Ralph S."/>
            <person name="Rombauts S."/>
            <person name="Salamov A."/>
            <person name="Schein J."/>
            <person name="Sterck L."/>
            <person name="Aerts A."/>
            <person name="Bhalerao R.R."/>
            <person name="Bhalerao R.P."/>
            <person name="Blaudez D."/>
            <person name="Boerjan W."/>
            <person name="Brun A."/>
            <person name="Brunner A."/>
            <person name="Busov V."/>
            <person name="Campbell M."/>
            <person name="Carlson J."/>
            <person name="Chalot M."/>
            <person name="Chapman J."/>
            <person name="Chen G.L."/>
            <person name="Cooper D."/>
            <person name="Coutinho P.M."/>
            <person name="Couturier J."/>
            <person name="Covert S."/>
            <person name="Cronk Q."/>
            <person name="Cunningham R."/>
            <person name="Davis J."/>
            <person name="Degroeve S."/>
            <person name="Dejardin A."/>
            <person name="Depamphilis C."/>
            <person name="Detter J."/>
            <person name="Dirks B."/>
            <person name="Dubchak I."/>
            <person name="Duplessis S."/>
            <person name="Ehlting J."/>
            <person name="Ellis B."/>
            <person name="Gendler K."/>
            <person name="Goodstein D."/>
            <person name="Gribskov M."/>
            <person name="Grimwood J."/>
            <person name="Groover A."/>
            <person name="Gunter L."/>
            <person name="Hamberger B."/>
            <person name="Heinze B."/>
            <person name="Helariutta Y."/>
            <person name="Henrissat B."/>
            <person name="Holligan D."/>
            <person name="Holt R."/>
            <person name="Huang W."/>
            <person name="Islam-Faridi N."/>
            <person name="Jones S."/>
            <person name="Jones-Rhoades M."/>
            <person name="Jorgensen R."/>
            <person name="Joshi C."/>
            <person name="Kangasjarvi J."/>
            <person name="Karlsson J."/>
            <person name="Kelleher C."/>
            <person name="Kirkpatrick R."/>
            <person name="Kirst M."/>
            <person name="Kohler A."/>
            <person name="Kalluri U."/>
            <person name="Larimer F."/>
            <person name="Leebens-Mack J."/>
            <person name="Leple J.C."/>
            <person name="Locascio P."/>
            <person name="Lou Y."/>
            <person name="Lucas S."/>
            <person name="Martin F."/>
            <person name="Montanini B."/>
            <person name="Napoli C."/>
            <person name="Nelson D.R."/>
            <person name="Nelson C."/>
            <person name="Nieminen K."/>
            <person name="Nilsson O."/>
            <person name="Pereda V."/>
            <person name="Peter G."/>
            <person name="Philippe R."/>
            <person name="Pilate G."/>
            <person name="Poliakov A."/>
            <person name="Razumovskaya J."/>
            <person name="Richardson P."/>
            <person name="Rinaldi C."/>
            <person name="Ritland K."/>
            <person name="Rouze P."/>
            <person name="Ryaboy D."/>
            <person name="Schmutz J."/>
            <person name="Schrader J."/>
            <person name="Segerman B."/>
            <person name="Shin H."/>
            <person name="Siddiqui A."/>
            <person name="Sterky F."/>
            <person name="Terry A."/>
            <person name="Tsai C.J."/>
            <person name="Uberbacher E."/>
            <person name="Unneberg P."/>
            <person name="Vahala J."/>
            <person name="Wall K."/>
            <person name="Wessler S."/>
            <person name="Yang G."/>
            <person name="Yin T."/>
            <person name="Douglas C."/>
            <person name="Marra M."/>
            <person name="Sandberg G."/>
            <person name="Van de Peer Y."/>
            <person name="Rokhsar D."/>
        </authorList>
    </citation>
    <scope>NUCLEOTIDE SEQUENCE [LARGE SCALE GENOMIC DNA]</scope>
    <source>
        <strain evidence="4">cv. Nisqually</strain>
    </source>
</reference>
<feature type="transmembrane region" description="Helical" evidence="1">
    <location>
        <begin position="130"/>
        <end position="152"/>
    </location>
</feature>
<evidence type="ECO:0000259" key="2">
    <source>
        <dbReference type="Pfam" id="PF10551"/>
    </source>
</evidence>
<sequence>MMVNIDDDIDNNVDDDIDDEIIPYVPEFGDASGSSFKYYKSPINADATYLYKRYDEKLLIAIAFDANNELFPLAFAIVDEENNSKWRWLLLCLQRYVISDRTYPTTKKDLMKMPYEPSKHKFDCGMKEYVAYRLLMLSVYIWMMIFLDNMIISRESMTIIMKSIFHDTCLLNPPTLLSYGYKINIDRMMYLPVL</sequence>
<organism evidence="3 4">
    <name type="scientific">Populus trichocarpa</name>
    <name type="common">Western balsam poplar</name>
    <name type="synonym">Populus balsamifera subsp. trichocarpa</name>
    <dbReference type="NCBI Taxonomy" id="3694"/>
    <lineage>
        <taxon>Eukaryota</taxon>
        <taxon>Viridiplantae</taxon>
        <taxon>Streptophyta</taxon>
        <taxon>Embryophyta</taxon>
        <taxon>Tracheophyta</taxon>
        <taxon>Spermatophyta</taxon>
        <taxon>Magnoliopsida</taxon>
        <taxon>eudicotyledons</taxon>
        <taxon>Gunneridae</taxon>
        <taxon>Pentapetalae</taxon>
        <taxon>rosids</taxon>
        <taxon>fabids</taxon>
        <taxon>Malpighiales</taxon>
        <taxon>Salicaceae</taxon>
        <taxon>Saliceae</taxon>
        <taxon>Populus</taxon>
    </lineage>
</organism>
<keyword evidence="4" id="KW-1185">Reference proteome</keyword>
<dbReference type="Pfam" id="PF10551">
    <property type="entry name" value="MULE"/>
    <property type="match status" value="1"/>
</dbReference>
<gene>
    <name evidence="3" type="ORF">POPTR_016G113400</name>
</gene>
<dbReference type="InterPro" id="IPR018289">
    <property type="entry name" value="MULE_transposase_dom"/>
</dbReference>
<keyword evidence="1" id="KW-1133">Transmembrane helix</keyword>
<accession>A0A2K1XE69</accession>
<proteinExistence type="predicted"/>
<keyword evidence="1" id="KW-0812">Transmembrane</keyword>
<evidence type="ECO:0000256" key="1">
    <source>
        <dbReference type="SAM" id="Phobius"/>
    </source>
</evidence>
<dbReference type="Proteomes" id="UP000006729">
    <property type="component" value="Chromosome 16"/>
</dbReference>
<dbReference type="EMBL" id="CM009305">
    <property type="protein sequence ID" value="PNS99063.1"/>
    <property type="molecule type" value="Genomic_DNA"/>
</dbReference>
<name>A0A2K1XE69_POPTR</name>
<dbReference type="AlphaFoldDB" id="A0A2K1XE69"/>
<keyword evidence="1" id="KW-0472">Membrane</keyword>
<dbReference type="InParanoid" id="A0A2K1XE69"/>
<protein>
    <recommendedName>
        <fullName evidence="2">MULE transposase domain-containing protein</fullName>
    </recommendedName>
</protein>
<evidence type="ECO:0000313" key="4">
    <source>
        <dbReference type="Proteomes" id="UP000006729"/>
    </source>
</evidence>
<feature type="domain" description="MULE transposase" evidence="2">
    <location>
        <begin position="45"/>
        <end position="96"/>
    </location>
</feature>
<dbReference type="PANTHER" id="PTHR31973:SF195">
    <property type="entry name" value="MUDR FAMILY TRANSPOSASE"/>
    <property type="match status" value="1"/>
</dbReference>
<dbReference type="PANTHER" id="PTHR31973">
    <property type="entry name" value="POLYPROTEIN, PUTATIVE-RELATED"/>
    <property type="match status" value="1"/>
</dbReference>